<dbReference type="GO" id="GO:0005829">
    <property type="term" value="C:cytosol"/>
    <property type="evidence" value="ECO:0007669"/>
    <property type="project" value="GOC"/>
</dbReference>
<organism evidence="13 14">
    <name type="scientific">Hypholoma sublateritium (strain FD-334 SS-4)</name>
    <dbReference type="NCBI Taxonomy" id="945553"/>
    <lineage>
        <taxon>Eukaryota</taxon>
        <taxon>Fungi</taxon>
        <taxon>Dikarya</taxon>
        <taxon>Basidiomycota</taxon>
        <taxon>Agaricomycotina</taxon>
        <taxon>Agaricomycetes</taxon>
        <taxon>Agaricomycetidae</taxon>
        <taxon>Agaricales</taxon>
        <taxon>Agaricineae</taxon>
        <taxon>Strophariaceae</taxon>
        <taxon>Hypholoma</taxon>
    </lineage>
</organism>
<proteinExistence type="inferred from homology"/>
<dbReference type="CDD" id="cd07627">
    <property type="entry name" value="BAR_Vps5p"/>
    <property type="match status" value="1"/>
</dbReference>
<protein>
    <recommendedName>
        <fullName evidence="12">PX domain-containing protein</fullName>
    </recommendedName>
</protein>
<feature type="compositionally biased region" description="Polar residues" evidence="11">
    <location>
        <begin position="256"/>
        <end position="268"/>
    </location>
</feature>
<dbReference type="OrthoDB" id="271164at2759"/>
<evidence type="ECO:0000313" key="13">
    <source>
        <dbReference type="EMBL" id="KJA28079.1"/>
    </source>
</evidence>
<reference evidence="14" key="1">
    <citation type="submission" date="2014-04" db="EMBL/GenBank/DDBJ databases">
        <title>Evolutionary Origins and Diversification of the Mycorrhizal Mutualists.</title>
        <authorList>
            <consortium name="DOE Joint Genome Institute"/>
            <consortium name="Mycorrhizal Genomics Consortium"/>
            <person name="Kohler A."/>
            <person name="Kuo A."/>
            <person name="Nagy L.G."/>
            <person name="Floudas D."/>
            <person name="Copeland A."/>
            <person name="Barry K.W."/>
            <person name="Cichocki N."/>
            <person name="Veneault-Fourrey C."/>
            <person name="LaButti K."/>
            <person name="Lindquist E.A."/>
            <person name="Lipzen A."/>
            <person name="Lundell T."/>
            <person name="Morin E."/>
            <person name="Murat C."/>
            <person name="Riley R."/>
            <person name="Ohm R."/>
            <person name="Sun H."/>
            <person name="Tunlid A."/>
            <person name="Henrissat B."/>
            <person name="Grigoriev I.V."/>
            <person name="Hibbett D.S."/>
            <person name="Martin F."/>
        </authorList>
    </citation>
    <scope>NUCLEOTIDE SEQUENCE [LARGE SCALE GENOMIC DNA]</scope>
    <source>
        <strain evidence="14">FD-334 SS-4</strain>
    </source>
</reference>
<dbReference type="FunFam" id="3.30.1520.10:FF:000013">
    <property type="entry name" value="Putative Sorting nexin 3"/>
    <property type="match status" value="1"/>
</dbReference>
<dbReference type="OMA" id="PDPWASF"/>
<dbReference type="GO" id="GO:0015031">
    <property type="term" value="P:protein transport"/>
    <property type="evidence" value="ECO:0007669"/>
    <property type="project" value="UniProtKB-KW"/>
</dbReference>
<name>A0A0D2PAZ1_HYPSF</name>
<keyword evidence="14" id="KW-1185">Reference proteome</keyword>
<evidence type="ECO:0000256" key="11">
    <source>
        <dbReference type="SAM" id="MobiDB-lite"/>
    </source>
</evidence>
<keyword evidence="5" id="KW-0813">Transport</keyword>
<dbReference type="InterPro" id="IPR027267">
    <property type="entry name" value="AH/BAR_dom_sf"/>
</dbReference>
<evidence type="ECO:0000256" key="4">
    <source>
        <dbReference type="ARBA" id="ARBA00010883"/>
    </source>
</evidence>
<evidence type="ECO:0000256" key="7">
    <source>
        <dbReference type="ARBA" id="ARBA00022553"/>
    </source>
</evidence>
<comment type="subcellular location">
    <subcellularLocation>
        <location evidence="2">Cytoplasm</location>
    </subcellularLocation>
    <subcellularLocation>
        <location evidence="3">Golgi apparatus</location>
    </subcellularLocation>
    <subcellularLocation>
        <location evidence="1">Membrane</location>
        <topology evidence="1">Peripheral membrane protein</topology>
        <orientation evidence="1">Cytoplasmic side</orientation>
    </subcellularLocation>
</comment>
<feature type="region of interest" description="Disordered" evidence="11">
    <location>
        <begin position="249"/>
        <end position="268"/>
    </location>
</feature>
<dbReference type="GO" id="GO:0005768">
    <property type="term" value="C:endosome"/>
    <property type="evidence" value="ECO:0007669"/>
    <property type="project" value="TreeGrafter"/>
</dbReference>
<dbReference type="SUPFAM" id="SSF103657">
    <property type="entry name" value="BAR/IMD domain-like"/>
    <property type="match status" value="1"/>
</dbReference>
<dbReference type="FunFam" id="1.20.1270.60:FF:000022">
    <property type="entry name" value="Sorting nexin 3 protein"/>
    <property type="match status" value="1"/>
</dbReference>
<gene>
    <name evidence="13" type="ORF">HYPSUDRAFT_34414</name>
</gene>
<dbReference type="EMBL" id="KN817522">
    <property type="protein sequence ID" value="KJA28079.1"/>
    <property type="molecule type" value="Genomic_DNA"/>
</dbReference>
<keyword evidence="10" id="KW-0472">Membrane</keyword>
<evidence type="ECO:0000259" key="12">
    <source>
        <dbReference type="PROSITE" id="PS50195"/>
    </source>
</evidence>
<dbReference type="Proteomes" id="UP000054270">
    <property type="component" value="Unassembled WGS sequence"/>
</dbReference>
<feature type="compositionally biased region" description="Low complexity" evidence="11">
    <location>
        <begin position="62"/>
        <end position="72"/>
    </location>
</feature>
<feature type="region of interest" description="Disordered" evidence="11">
    <location>
        <begin position="1"/>
        <end position="188"/>
    </location>
</feature>
<feature type="compositionally biased region" description="Polar residues" evidence="11">
    <location>
        <begin position="111"/>
        <end position="125"/>
    </location>
</feature>
<keyword evidence="6" id="KW-0963">Cytoplasm</keyword>
<evidence type="ECO:0000256" key="1">
    <source>
        <dbReference type="ARBA" id="ARBA00004287"/>
    </source>
</evidence>
<dbReference type="GO" id="GO:0045053">
    <property type="term" value="P:protein retention in Golgi apparatus"/>
    <property type="evidence" value="ECO:0007669"/>
    <property type="project" value="TreeGrafter"/>
</dbReference>
<dbReference type="STRING" id="945553.A0A0D2PAZ1"/>
<evidence type="ECO:0000256" key="5">
    <source>
        <dbReference type="ARBA" id="ARBA00022448"/>
    </source>
</evidence>
<feature type="compositionally biased region" description="Polar residues" evidence="11">
    <location>
        <begin position="146"/>
        <end position="174"/>
    </location>
</feature>
<dbReference type="PANTHER" id="PTHR10555">
    <property type="entry name" value="SORTING NEXIN"/>
    <property type="match status" value="1"/>
</dbReference>
<evidence type="ECO:0000256" key="3">
    <source>
        <dbReference type="ARBA" id="ARBA00004555"/>
    </source>
</evidence>
<dbReference type="Pfam" id="PF00787">
    <property type="entry name" value="PX"/>
    <property type="match status" value="1"/>
</dbReference>
<dbReference type="GO" id="GO:0042147">
    <property type="term" value="P:retrograde transport, endosome to Golgi"/>
    <property type="evidence" value="ECO:0007669"/>
    <property type="project" value="TreeGrafter"/>
</dbReference>
<dbReference type="SMART" id="SM00312">
    <property type="entry name" value="PX"/>
    <property type="match status" value="1"/>
</dbReference>
<dbReference type="InterPro" id="IPR036871">
    <property type="entry name" value="PX_dom_sf"/>
</dbReference>
<keyword evidence="9" id="KW-0333">Golgi apparatus</keyword>
<evidence type="ECO:0000256" key="10">
    <source>
        <dbReference type="ARBA" id="ARBA00023136"/>
    </source>
</evidence>
<sequence>MDGFDDLLNPSRQALEENPFADPFLKRSSSPDPWATPFASTDHASEGFGSTAEHFATEPTYESSAHEFASSSAHEDAYISDPLDSATQHEEEEEDNKPLGNLRSPGFRESVPSNSNTTFSETATIRPTKEEETYAEPASPLPSVHESGNGTAVHQTASVSTVFVTPSHSNSSFASPPLSATEPNFKSPLDSFRTIEQSMGGLSLGGETATGWQPEETPWQSGHFAQPQPKAAQSEEDSDDDKPILQAFNRQHDDNTSTTNTPTRNDNGLQPVFVITVDDPQKVGDPIRSFTMYTVHTRTTSPLFQKSAFSVLRRYSDFLWLYETLSNNNPGVVVPPVPDKNPFGRFDDQFVRQRRLALEKCIQKIANHPVLGKDADLRLFLESDSFALDIKHRKAELAHEKGGLFSSIGQSITGPRFYETDEWFDRQKGYLDSLEQQLRGLAKAIEVVSKHRQEVSVAMGEFAQNVSDLASSDIDKRLAQSLNGLADVEKASQDIQSIQAEQDITTLMSTVDEYARLINSVRLAFSSRIRVYHAWKNQESELLRTKQTHEKNRAQGRIPTERLGFSLSQIAEAERRASEARLEYAHVSNLVKQEVARFEQERIEDFKDSLHAFLEGMISRQKELITAWEKYQQMLLRKVGGGGTADS</sequence>
<evidence type="ECO:0000256" key="6">
    <source>
        <dbReference type="ARBA" id="ARBA00022490"/>
    </source>
</evidence>
<evidence type="ECO:0000256" key="9">
    <source>
        <dbReference type="ARBA" id="ARBA00023034"/>
    </source>
</evidence>
<dbReference type="PROSITE" id="PS50195">
    <property type="entry name" value="PX"/>
    <property type="match status" value="1"/>
</dbReference>
<keyword evidence="8" id="KW-0653">Protein transport</keyword>
<comment type="similarity">
    <text evidence="4">Belongs to the sorting nexin family.</text>
</comment>
<dbReference type="SUPFAM" id="SSF64268">
    <property type="entry name" value="PX domain"/>
    <property type="match status" value="1"/>
</dbReference>
<evidence type="ECO:0000313" key="14">
    <source>
        <dbReference type="Proteomes" id="UP000054270"/>
    </source>
</evidence>
<dbReference type="PANTHER" id="PTHR10555:SF170">
    <property type="entry name" value="FI18122P1"/>
    <property type="match status" value="1"/>
</dbReference>
<dbReference type="GO" id="GO:0005794">
    <property type="term" value="C:Golgi apparatus"/>
    <property type="evidence" value="ECO:0007669"/>
    <property type="project" value="UniProtKB-SubCell"/>
</dbReference>
<dbReference type="GO" id="GO:0035091">
    <property type="term" value="F:phosphatidylinositol binding"/>
    <property type="evidence" value="ECO:0007669"/>
    <property type="project" value="InterPro"/>
</dbReference>
<feature type="region of interest" description="Disordered" evidence="11">
    <location>
        <begin position="201"/>
        <end position="240"/>
    </location>
</feature>
<dbReference type="InterPro" id="IPR015404">
    <property type="entry name" value="Vps5_C"/>
</dbReference>
<dbReference type="InterPro" id="IPR035803">
    <property type="entry name" value="BAR_Vps5"/>
</dbReference>
<dbReference type="AlphaFoldDB" id="A0A0D2PAZ1"/>
<keyword evidence="7" id="KW-0597">Phosphoprotein</keyword>
<dbReference type="InterPro" id="IPR001683">
    <property type="entry name" value="PX_dom"/>
</dbReference>
<feature type="domain" description="PX" evidence="12">
    <location>
        <begin position="271"/>
        <end position="387"/>
    </location>
</feature>
<dbReference type="Gene3D" id="3.30.1520.10">
    <property type="entry name" value="Phox-like domain"/>
    <property type="match status" value="1"/>
</dbReference>
<evidence type="ECO:0000256" key="8">
    <source>
        <dbReference type="ARBA" id="ARBA00022927"/>
    </source>
</evidence>
<accession>A0A0D2PAZ1</accession>
<dbReference type="Gene3D" id="1.20.1270.60">
    <property type="entry name" value="Arfaptin homology (AH) domain/BAR domain"/>
    <property type="match status" value="1"/>
</dbReference>
<evidence type="ECO:0000256" key="2">
    <source>
        <dbReference type="ARBA" id="ARBA00004496"/>
    </source>
</evidence>
<dbReference type="Pfam" id="PF09325">
    <property type="entry name" value="Vps5"/>
    <property type="match status" value="1"/>
</dbReference>
<dbReference type="GO" id="GO:0030904">
    <property type="term" value="C:retromer complex"/>
    <property type="evidence" value="ECO:0007669"/>
    <property type="project" value="UniProtKB-ARBA"/>
</dbReference>